<dbReference type="RefSeq" id="WP_151534543.1">
    <property type="nucleotide sequence ID" value="NZ_WBOS01000003.1"/>
</dbReference>
<protein>
    <submittedName>
        <fullName evidence="2">Uncharacterized protein</fullName>
    </submittedName>
</protein>
<dbReference type="EMBL" id="WBOS01000003">
    <property type="protein sequence ID" value="KAB2336589.1"/>
    <property type="molecule type" value="Genomic_DNA"/>
</dbReference>
<sequence>MKNSNLAFYFWKILWLLGLIVLGNVCLNFRNQVEQTSRETFDMIPFVWVESLIPFIFGLYISLLFVKKWTFNINPSLLWCVSIPCIIFSFGLPLSVSFSVLKVFPEELAISINFWLLNISSLGVLGIVAGLTLILSFFNTHSNNEMQ</sequence>
<feature type="transmembrane region" description="Helical" evidence="1">
    <location>
        <begin position="112"/>
        <end position="138"/>
    </location>
</feature>
<dbReference type="Proteomes" id="UP000481030">
    <property type="component" value="Unassembled WGS sequence"/>
</dbReference>
<proteinExistence type="predicted"/>
<name>A0A6L3V5S9_9BACI</name>
<evidence type="ECO:0000313" key="2">
    <source>
        <dbReference type="EMBL" id="KAB2336589.1"/>
    </source>
</evidence>
<dbReference type="AlphaFoldDB" id="A0A6L3V5S9"/>
<organism evidence="2 3">
    <name type="scientific">Cytobacillus depressus</name>
    <dbReference type="NCBI Taxonomy" id="1602942"/>
    <lineage>
        <taxon>Bacteria</taxon>
        <taxon>Bacillati</taxon>
        <taxon>Bacillota</taxon>
        <taxon>Bacilli</taxon>
        <taxon>Bacillales</taxon>
        <taxon>Bacillaceae</taxon>
        <taxon>Cytobacillus</taxon>
    </lineage>
</organism>
<evidence type="ECO:0000313" key="3">
    <source>
        <dbReference type="Proteomes" id="UP000481030"/>
    </source>
</evidence>
<keyword evidence="1" id="KW-1133">Transmembrane helix</keyword>
<gene>
    <name evidence="2" type="ORF">F7731_09490</name>
</gene>
<dbReference type="OrthoDB" id="2455358at2"/>
<feature type="transmembrane region" description="Helical" evidence="1">
    <location>
        <begin position="44"/>
        <end position="65"/>
    </location>
</feature>
<evidence type="ECO:0000256" key="1">
    <source>
        <dbReference type="SAM" id="Phobius"/>
    </source>
</evidence>
<keyword evidence="1" id="KW-0472">Membrane</keyword>
<feature type="transmembrane region" description="Helical" evidence="1">
    <location>
        <begin position="77"/>
        <end position="100"/>
    </location>
</feature>
<comment type="caution">
    <text evidence="2">The sequence shown here is derived from an EMBL/GenBank/DDBJ whole genome shotgun (WGS) entry which is preliminary data.</text>
</comment>
<keyword evidence="3" id="KW-1185">Reference proteome</keyword>
<accession>A0A6L3V5S9</accession>
<reference evidence="2 3" key="1">
    <citation type="journal article" date="2016" name="Antonie Van Leeuwenhoek">
        <title>Bacillus depressus sp. nov., isolated from soil of a sunflower field.</title>
        <authorList>
            <person name="Wei X."/>
            <person name="Xin D."/>
            <person name="Xin Y."/>
            <person name="Zhang H."/>
            <person name="Wang T."/>
            <person name="Zhang J."/>
        </authorList>
    </citation>
    <scope>NUCLEOTIDE SEQUENCE [LARGE SCALE GENOMIC DNA]</scope>
    <source>
        <strain evidence="2 3">BZ1</strain>
    </source>
</reference>
<keyword evidence="1" id="KW-0812">Transmembrane</keyword>